<reference evidence="2" key="1">
    <citation type="submission" date="2021-01" db="EMBL/GenBank/DDBJ databases">
        <title>Modified the classification status of verrucomicrobia.</title>
        <authorList>
            <person name="Feng X."/>
        </authorList>
    </citation>
    <scope>NUCLEOTIDE SEQUENCE</scope>
    <source>
        <strain evidence="2">KCTC 22041</strain>
    </source>
</reference>
<feature type="transmembrane region" description="Helical" evidence="1">
    <location>
        <begin position="45"/>
        <end position="65"/>
    </location>
</feature>
<evidence type="ECO:0000256" key="1">
    <source>
        <dbReference type="SAM" id="Phobius"/>
    </source>
</evidence>
<evidence type="ECO:0000313" key="3">
    <source>
        <dbReference type="Proteomes" id="UP000603141"/>
    </source>
</evidence>
<keyword evidence="1" id="KW-0472">Membrane</keyword>
<keyword evidence="1" id="KW-0812">Transmembrane</keyword>
<keyword evidence="1" id="KW-1133">Transmembrane helix</keyword>
<feature type="transmembrane region" description="Helical" evidence="1">
    <location>
        <begin position="94"/>
        <end position="113"/>
    </location>
</feature>
<evidence type="ECO:0000313" key="2">
    <source>
        <dbReference type="EMBL" id="MBK1884818.1"/>
    </source>
</evidence>
<dbReference type="RefSeq" id="WP_200274353.1">
    <property type="nucleotide sequence ID" value="NZ_JAENIJ010000122.1"/>
</dbReference>
<accession>A0A934SAH3</accession>
<protein>
    <submittedName>
        <fullName evidence="2">Uncharacterized protein</fullName>
    </submittedName>
</protein>
<keyword evidence="3" id="KW-1185">Reference proteome</keyword>
<feature type="transmembrane region" description="Helical" evidence="1">
    <location>
        <begin position="70"/>
        <end position="88"/>
    </location>
</feature>
<name>A0A934SAH3_9BACT</name>
<sequence>MTPPKRHGLLTAFLIFKIVAYSAVFCLYTFSADQILARSPHMPRWALTMFCFSSLAGIASVVAIFRWQKWGFYFSCATALIALPINLYSHVSPVGAFAGLFGPVILYGLLQLGGENKAWLYLR</sequence>
<feature type="transmembrane region" description="Helical" evidence="1">
    <location>
        <begin position="9"/>
        <end position="30"/>
    </location>
</feature>
<comment type="caution">
    <text evidence="2">The sequence shown here is derived from an EMBL/GenBank/DDBJ whole genome shotgun (WGS) entry which is preliminary data.</text>
</comment>
<gene>
    <name evidence="2" type="ORF">JIN85_20580</name>
</gene>
<dbReference type="AlphaFoldDB" id="A0A934SAH3"/>
<dbReference type="EMBL" id="JAENIJ010000122">
    <property type="protein sequence ID" value="MBK1884818.1"/>
    <property type="molecule type" value="Genomic_DNA"/>
</dbReference>
<dbReference type="Proteomes" id="UP000603141">
    <property type="component" value="Unassembled WGS sequence"/>
</dbReference>
<organism evidence="2 3">
    <name type="scientific">Luteolibacter pohnpeiensis</name>
    <dbReference type="NCBI Taxonomy" id="454153"/>
    <lineage>
        <taxon>Bacteria</taxon>
        <taxon>Pseudomonadati</taxon>
        <taxon>Verrucomicrobiota</taxon>
        <taxon>Verrucomicrobiia</taxon>
        <taxon>Verrucomicrobiales</taxon>
        <taxon>Verrucomicrobiaceae</taxon>
        <taxon>Luteolibacter</taxon>
    </lineage>
</organism>
<proteinExistence type="predicted"/>